<dbReference type="GO" id="GO:0016020">
    <property type="term" value="C:membrane"/>
    <property type="evidence" value="ECO:0007669"/>
    <property type="project" value="UniProtKB-SubCell"/>
</dbReference>
<keyword evidence="3 5" id="KW-1133">Transmembrane helix</keyword>
<dbReference type="Proteomes" id="UP000019384">
    <property type="component" value="Unassembled WGS sequence"/>
</dbReference>
<dbReference type="InterPro" id="IPR008521">
    <property type="entry name" value="Mg_trans_NIPA"/>
</dbReference>
<feature type="transmembrane region" description="Helical" evidence="5">
    <location>
        <begin position="298"/>
        <end position="316"/>
    </location>
</feature>
<comment type="subcellular location">
    <subcellularLocation>
        <location evidence="1">Membrane</location>
        <topology evidence="1">Multi-pass membrane protein</topology>
    </subcellularLocation>
</comment>
<proteinExistence type="predicted"/>
<evidence type="ECO:0000313" key="7">
    <source>
        <dbReference type="Proteomes" id="UP000019384"/>
    </source>
</evidence>
<evidence type="ECO:0000256" key="4">
    <source>
        <dbReference type="ARBA" id="ARBA00023136"/>
    </source>
</evidence>
<dbReference type="GO" id="GO:0015095">
    <property type="term" value="F:magnesium ion transmembrane transporter activity"/>
    <property type="evidence" value="ECO:0007669"/>
    <property type="project" value="InterPro"/>
</dbReference>
<keyword evidence="4 5" id="KW-0472">Membrane</keyword>
<dbReference type="HOGENOM" id="CLU_671022_0_0_1"/>
<gene>
    <name evidence="6" type="ORF">KUCA_T00002924001</name>
</gene>
<dbReference type="AlphaFoldDB" id="W6MPB2"/>
<dbReference type="PANTHER" id="PTHR12570:SF65">
    <property type="entry name" value="MAGNESIUM TRANSPORTER NIPA9-RELATED"/>
    <property type="match status" value="1"/>
</dbReference>
<dbReference type="SUPFAM" id="SSF103481">
    <property type="entry name" value="Multidrug resistance efflux transporter EmrE"/>
    <property type="match status" value="1"/>
</dbReference>
<feature type="transmembrane region" description="Helical" evidence="5">
    <location>
        <begin position="93"/>
        <end position="114"/>
    </location>
</feature>
<evidence type="ECO:0000256" key="5">
    <source>
        <dbReference type="SAM" id="Phobius"/>
    </source>
</evidence>
<feature type="transmembrane region" description="Helical" evidence="5">
    <location>
        <begin position="267"/>
        <end position="286"/>
    </location>
</feature>
<dbReference type="Gene3D" id="1.10.3730.20">
    <property type="match status" value="1"/>
</dbReference>
<organism evidence="6 7">
    <name type="scientific">Kuraishia capsulata CBS 1993</name>
    <dbReference type="NCBI Taxonomy" id="1382522"/>
    <lineage>
        <taxon>Eukaryota</taxon>
        <taxon>Fungi</taxon>
        <taxon>Dikarya</taxon>
        <taxon>Ascomycota</taxon>
        <taxon>Saccharomycotina</taxon>
        <taxon>Pichiomycetes</taxon>
        <taxon>Pichiales</taxon>
        <taxon>Pichiaceae</taxon>
        <taxon>Kuraishia</taxon>
    </lineage>
</organism>
<feature type="transmembrane region" description="Helical" evidence="5">
    <location>
        <begin position="195"/>
        <end position="215"/>
    </location>
</feature>
<feature type="transmembrane region" description="Helical" evidence="5">
    <location>
        <begin position="66"/>
        <end position="87"/>
    </location>
</feature>
<protein>
    <submittedName>
        <fullName evidence="6">Uncharacterized protein</fullName>
    </submittedName>
</protein>
<keyword evidence="7" id="KW-1185">Reference proteome</keyword>
<feature type="transmembrane region" description="Helical" evidence="5">
    <location>
        <begin position="161"/>
        <end position="183"/>
    </location>
</feature>
<accession>W6MPB2</accession>
<dbReference type="PANTHER" id="PTHR12570">
    <property type="match status" value="1"/>
</dbReference>
<feature type="transmembrane region" description="Helical" evidence="5">
    <location>
        <begin position="6"/>
        <end position="28"/>
    </location>
</feature>
<feature type="transmembrane region" description="Helical" evidence="5">
    <location>
        <begin position="123"/>
        <end position="141"/>
    </location>
</feature>
<dbReference type="OrthoDB" id="165382at2759"/>
<evidence type="ECO:0000256" key="3">
    <source>
        <dbReference type="ARBA" id="ARBA00022989"/>
    </source>
</evidence>
<keyword evidence="2 5" id="KW-0812">Transmembrane</keyword>
<sequence>MLSQLHISFTVLGIIFAIIGNFLISLSLNIQKQAHQLLEDEASPVRSENDCLDQGLKHSGNYLRSWRWWTGFLLMTLGEIGNFVAYGLAPVSIVTPLGVVTIISNSTFVAPVLFKEKIRRRDILGTFIAALGVVMMVLSTLNNSGESHGRIDDPFKYVDTIVLSSSTLIYIMVTSSVSLVLVVHVNGQDYSSDRAVYLISHLTTVALFGAYTALATKLLSTIVEFASWYDVLTSFRSYTLLLIIILTSALQIRYLNDCLRVASATTVVPIHFVFFTISVLIGSTITFHDFQNRSLSQLFNFCVGCGLTFLGVFCICGEEDTGAEQEPLLESIPSQHLTAPHILISGELDDGLSVQNGLATTDDPHLIRSADGSTHSAASSIVSVEPQEPTAGLEVPTRRALHNSKSVPDLHERNGRWVGNMFREYSPGDWIQRRSSLSHLVTEPMMKLKKTRTESLSNGYYIMSGSGGLLLNTMLSTMALQPTTEDTEIRGSIV</sequence>
<dbReference type="InterPro" id="IPR037185">
    <property type="entry name" value="EmrE-like"/>
</dbReference>
<name>W6MPB2_9ASCO</name>
<dbReference type="GeneID" id="34520331"/>
<dbReference type="RefSeq" id="XP_022458943.1">
    <property type="nucleotide sequence ID" value="XM_022603215.1"/>
</dbReference>
<dbReference type="EMBL" id="HG793127">
    <property type="protein sequence ID" value="CDK26947.1"/>
    <property type="molecule type" value="Genomic_DNA"/>
</dbReference>
<feature type="transmembrane region" description="Helical" evidence="5">
    <location>
        <begin position="235"/>
        <end position="255"/>
    </location>
</feature>
<reference evidence="6" key="1">
    <citation type="submission" date="2013-12" db="EMBL/GenBank/DDBJ databases">
        <authorList>
            <person name="Genoscope - CEA"/>
        </authorList>
    </citation>
    <scope>NUCLEOTIDE SEQUENCE</scope>
    <source>
        <strain evidence="6">CBS 1993</strain>
    </source>
</reference>
<evidence type="ECO:0000256" key="1">
    <source>
        <dbReference type="ARBA" id="ARBA00004141"/>
    </source>
</evidence>
<reference evidence="6" key="2">
    <citation type="submission" date="2014-02" db="EMBL/GenBank/DDBJ databases">
        <title>Complete DNA sequence of /Kuraishia capsulata/ illustrates novel genomic features among budding yeasts (/Saccharomycotina/).</title>
        <authorList>
            <person name="Morales L."/>
            <person name="Noel B."/>
            <person name="Porcel B."/>
            <person name="Marcet-Houben M."/>
            <person name="Hullo M-F."/>
            <person name="Sacerdot C."/>
            <person name="Tekaia F."/>
            <person name="Leh-Louis V."/>
            <person name="Despons L."/>
            <person name="Khanna V."/>
            <person name="Aury J-M."/>
            <person name="Barbe V."/>
            <person name="Couloux A."/>
            <person name="Labadie K."/>
            <person name="Pelletier E."/>
            <person name="Souciet J-L."/>
            <person name="Boekhout T."/>
            <person name="Gabaldon T."/>
            <person name="Wincker P."/>
            <person name="Dujon B."/>
        </authorList>
    </citation>
    <scope>NUCLEOTIDE SEQUENCE</scope>
    <source>
        <strain evidence="6">CBS 1993</strain>
    </source>
</reference>
<evidence type="ECO:0000256" key="2">
    <source>
        <dbReference type="ARBA" id="ARBA00022692"/>
    </source>
</evidence>
<dbReference type="Pfam" id="PF05653">
    <property type="entry name" value="Mg_trans_NIPA"/>
    <property type="match status" value="1"/>
</dbReference>
<evidence type="ECO:0000313" key="6">
    <source>
        <dbReference type="EMBL" id="CDK26947.1"/>
    </source>
</evidence>